<evidence type="ECO:0000259" key="4">
    <source>
        <dbReference type="Pfam" id="PF00135"/>
    </source>
</evidence>
<dbReference type="Pfam" id="PF00135">
    <property type="entry name" value="COesterase"/>
    <property type="match status" value="1"/>
</dbReference>
<evidence type="ECO:0000313" key="5">
    <source>
        <dbReference type="EMBL" id="KIM95638.1"/>
    </source>
</evidence>
<dbReference type="Gene3D" id="3.40.50.1820">
    <property type="entry name" value="alpha/beta hydrolase"/>
    <property type="match status" value="1"/>
</dbReference>
<protein>
    <recommendedName>
        <fullName evidence="3">Carboxylic ester hydrolase</fullName>
        <ecNumber evidence="3">3.1.1.-</ecNumber>
    </recommendedName>
</protein>
<dbReference type="InterPro" id="IPR050309">
    <property type="entry name" value="Type-B_Carboxylest/Lipase"/>
</dbReference>
<dbReference type="ESTHER" id="9pezi-a0a0c3c9t1">
    <property type="family name" value="Fungal_carboxylesterase_lipase"/>
</dbReference>
<dbReference type="EMBL" id="KN832886">
    <property type="protein sequence ID" value="KIM95638.1"/>
    <property type="molecule type" value="Genomic_DNA"/>
</dbReference>
<dbReference type="InterPro" id="IPR002018">
    <property type="entry name" value="CarbesteraseB"/>
</dbReference>
<dbReference type="AlphaFoldDB" id="A0A0C3C9T1"/>
<comment type="similarity">
    <text evidence="1 3">Belongs to the type-B carboxylesterase/lipase family.</text>
</comment>
<gene>
    <name evidence="5" type="ORF">OIDMADRAFT_45000</name>
</gene>
<dbReference type="Proteomes" id="UP000054321">
    <property type="component" value="Unassembled WGS sequence"/>
</dbReference>
<dbReference type="STRING" id="913774.A0A0C3C9T1"/>
<evidence type="ECO:0000256" key="3">
    <source>
        <dbReference type="RuleBase" id="RU361235"/>
    </source>
</evidence>
<evidence type="ECO:0000256" key="1">
    <source>
        <dbReference type="ARBA" id="ARBA00005964"/>
    </source>
</evidence>
<dbReference type="InterPro" id="IPR019826">
    <property type="entry name" value="Carboxylesterase_B_AS"/>
</dbReference>
<dbReference type="HOGENOM" id="CLU_006586_10_5_1"/>
<reference evidence="6" key="2">
    <citation type="submission" date="2015-01" db="EMBL/GenBank/DDBJ databases">
        <title>Evolutionary Origins and Diversification of the Mycorrhizal Mutualists.</title>
        <authorList>
            <consortium name="DOE Joint Genome Institute"/>
            <consortium name="Mycorrhizal Genomics Consortium"/>
            <person name="Kohler A."/>
            <person name="Kuo A."/>
            <person name="Nagy L.G."/>
            <person name="Floudas D."/>
            <person name="Copeland A."/>
            <person name="Barry K.W."/>
            <person name="Cichocki N."/>
            <person name="Veneault-Fourrey C."/>
            <person name="LaButti K."/>
            <person name="Lindquist E.A."/>
            <person name="Lipzen A."/>
            <person name="Lundell T."/>
            <person name="Morin E."/>
            <person name="Murat C."/>
            <person name="Riley R."/>
            <person name="Ohm R."/>
            <person name="Sun H."/>
            <person name="Tunlid A."/>
            <person name="Henrissat B."/>
            <person name="Grigoriev I.V."/>
            <person name="Hibbett D.S."/>
            <person name="Martin F."/>
        </authorList>
    </citation>
    <scope>NUCLEOTIDE SEQUENCE [LARGE SCALE GENOMIC DNA]</scope>
    <source>
        <strain evidence="6">Zn</strain>
    </source>
</reference>
<dbReference type="InterPro" id="IPR029058">
    <property type="entry name" value="AB_hydrolase_fold"/>
</dbReference>
<keyword evidence="2 3" id="KW-0378">Hydrolase</keyword>
<dbReference type="PANTHER" id="PTHR11559">
    <property type="entry name" value="CARBOXYLESTERASE"/>
    <property type="match status" value="1"/>
</dbReference>
<feature type="domain" description="Carboxylesterase type B" evidence="4">
    <location>
        <begin position="34"/>
        <end position="502"/>
    </location>
</feature>
<dbReference type="OrthoDB" id="408631at2759"/>
<reference evidence="5 6" key="1">
    <citation type="submission" date="2014-04" db="EMBL/GenBank/DDBJ databases">
        <authorList>
            <consortium name="DOE Joint Genome Institute"/>
            <person name="Kuo A."/>
            <person name="Martino E."/>
            <person name="Perotto S."/>
            <person name="Kohler A."/>
            <person name="Nagy L.G."/>
            <person name="Floudas D."/>
            <person name="Copeland A."/>
            <person name="Barry K.W."/>
            <person name="Cichocki N."/>
            <person name="Veneault-Fourrey C."/>
            <person name="LaButti K."/>
            <person name="Lindquist E.A."/>
            <person name="Lipzen A."/>
            <person name="Lundell T."/>
            <person name="Morin E."/>
            <person name="Murat C."/>
            <person name="Sun H."/>
            <person name="Tunlid A."/>
            <person name="Henrissat B."/>
            <person name="Grigoriev I.V."/>
            <person name="Hibbett D.S."/>
            <person name="Martin F."/>
            <person name="Nordberg H.P."/>
            <person name="Cantor M.N."/>
            <person name="Hua S.X."/>
        </authorList>
    </citation>
    <scope>NUCLEOTIDE SEQUENCE [LARGE SCALE GENOMIC DNA]</scope>
    <source>
        <strain evidence="5 6">Zn</strain>
    </source>
</reference>
<accession>A0A0C3C9T1</accession>
<dbReference type="SUPFAM" id="SSF53474">
    <property type="entry name" value="alpha/beta-Hydrolases"/>
    <property type="match status" value="1"/>
</dbReference>
<sequence length="544" mass="59243">MCTWVLGQNQTNSTSTPLPVVDLGYELYQATTFNETGGFYSFSNVRYGAPPTGDLRFRAPELPSTNRTSVQTGEIGRICPQGLPNWILEGLAFVTNYTAGLPFNPSAFPPGINFDDLPPDPRTTEDCLFLDLIVHQNVLKSAGTCAPKAPVLVWIHGGGYAEGYKDMEGTPGKIMAEDEDTIFVAINYRLGAFGFISGPTLQEDGVANAGLLDQRLALEWVQQHIHKFGGDPERVTVMGESAGAGSILLQITAHGGQGPRAPFNRVILQSPAFFPFRPASYQENATQNFLALLNVSTIAEARTLPSAVLIQANQVQTGASPYGEFVYGPEVDGTFVPEYVGKLLGSGQFDHSVEVIVAHNSDEGPLFTDPNIVDDDSFDAFVATLFPSNNETLIDYVTNVLYPPIFDGSRLYSSNLERVVLLNSDILVGCNTFYLDTAFLNRTFAYLFAVPPGTHGSDLPYTFYSGPFGSSYDTEAFNVTVAGVLQDYILNFAKYGNPSTGVEGVGTFVRYGESAQLNLYYLCYLTTRPPVPGPKYQEVRGFFF</sequence>
<dbReference type="InParanoid" id="A0A0C3C9T1"/>
<dbReference type="PROSITE" id="PS00122">
    <property type="entry name" value="CARBOXYLESTERASE_B_1"/>
    <property type="match status" value="1"/>
</dbReference>
<name>A0A0C3C9T1_OIDMZ</name>
<dbReference type="EC" id="3.1.1.-" evidence="3"/>
<evidence type="ECO:0000313" key="6">
    <source>
        <dbReference type="Proteomes" id="UP000054321"/>
    </source>
</evidence>
<organism evidence="5 6">
    <name type="scientific">Oidiodendron maius (strain Zn)</name>
    <dbReference type="NCBI Taxonomy" id="913774"/>
    <lineage>
        <taxon>Eukaryota</taxon>
        <taxon>Fungi</taxon>
        <taxon>Dikarya</taxon>
        <taxon>Ascomycota</taxon>
        <taxon>Pezizomycotina</taxon>
        <taxon>Leotiomycetes</taxon>
        <taxon>Leotiomycetes incertae sedis</taxon>
        <taxon>Myxotrichaceae</taxon>
        <taxon>Oidiodendron</taxon>
    </lineage>
</organism>
<keyword evidence="6" id="KW-1185">Reference proteome</keyword>
<proteinExistence type="inferred from homology"/>
<dbReference type="GO" id="GO:0016787">
    <property type="term" value="F:hydrolase activity"/>
    <property type="evidence" value="ECO:0007669"/>
    <property type="project" value="UniProtKB-KW"/>
</dbReference>
<evidence type="ECO:0000256" key="2">
    <source>
        <dbReference type="ARBA" id="ARBA00022801"/>
    </source>
</evidence>